<protein>
    <submittedName>
        <fullName evidence="4">D-Ala-D-Ala carboxypeptidase VanY</fullName>
    </submittedName>
</protein>
<dbReference type="CDD" id="cd14852">
    <property type="entry name" value="LD-carboxypeptidase"/>
    <property type="match status" value="1"/>
</dbReference>
<feature type="domain" description="D-alanyl-D-alanine carboxypeptidase-like core" evidence="3">
    <location>
        <begin position="113"/>
        <end position="228"/>
    </location>
</feature>
<dbReference type="AlphaFoldDB" id="A0A385TVG1"/>
<dbReference type="PANTHER" id="PTHR34385">
    <property type="entry name" value="D-ALANYL-D-ALANINE CARBOXYPEPTIDASE"/>
    <property type="match status" value="1"/>
</dbReference>
<dbReference type="GO" id="GO:0006508">
    <property type="term" value="P:proteolysis"/>
    <property type="evidence" value="ECO:0007669"/>
    <property type="project" value="InterPro"/>
</dbReference>
<evidence type="ECO:0000256" key="2">
    <source>
        <dbReference type="SAM" id="SignalP"/>
    </source>
</evidence>
<dbReference type="InterPro" id="IPR009045">
    <property type="entry name" value="Zn_M74/Hedgehog-like"/>
</dbReference>
<dbReference type="EMBL" id="CP032412">
    <property type="protein sequence ID" value="AYB47859.1"/>
    <property type="molecule type" value="Genomic_DNA"/>
</dbReference>
<dbReference type="Gene3D" id="3.30.1380.10">
    <property type="match status" value="1"/>
</dbReference>
<keyword evidence="2" id="KW-0732">Signal</keyword>
<dbReference type="Gene3D" id="3.30.200.180">
    <property type="match status" value="1"/>
</dbReference>
<accession>A0A385TVG1</accession>
<dbReference type="PANTHER" id="PTHR34385:SF1">
    <property type="entry name" value="PEPTIDOGLYCAN L-ALANYL-D-GLUTAMATE ENDOPEPTIDASE CWLK"/>
    <property type="match status" value="1"/>
</dbReference>
<organism evidence="4 5">
    <name type="scientific">Paenibacillus lautus</name>
    <name type="common">Bacillus lautus</name>
    <dbReference type="NCBI Taxonomy" id="1401"/>
    <lineage>
        <taxon>Bacteria</taxon>
        <taxon>Bacillati</taxon>
        <taxon>Bacillota</taxon>
        <taxon>Bacilli</taxon>
        <taxon>Bacillales</taxon>
        <taxon>Paenibacillaceae</taxon>
        <taxon>Paenibacillus</taxon>
    </lineage>
</organism>
<sequence>MKKYLILLVIFLLVGCEPALTETPNANDNEGNHKEQDMNGGSDAQANPQSEYDNDGKKAAQTVSVTDEQVTQGNLVLVNKDHPLDPAAVPTDIVNLFQDQDLMNGYVVLDNTIRLSRRVAEHFGEMVEAAGEDGVNHFMISSGYRDEREQEVLYREKGADYALPPGYSEHNLGLSMDIGSTQKAIDQSPEGKWLKKHAWAHGFILRYPQDKTDITGIQYEPWHFRYVGLPHSMIMNELDFTLEEYLDFLKENKTYKATVNGKAYEIAYVPVQAKETEIEIPAGSEYEISGNNIDGMIVTVQLGKDENE</sequence>
<dbReference type="Proteomes" id="UP000266552">
    <property type="component" value="Chromosome"/>
</dbReference>
<keyword evidence="4" id="KW-0121">Carboxypeptidase</keyword>
<keyword evidence="5" id="KW-1185">Reference proteome</keyword>
<dbReference type="GO" id="GO:0004180">
    <property type="term" value="F:carboxypeptidase activity"/>
    <property type="evidence" value="ECO:0007669"/>
    <property type="project" value="UniProtKB-KW"/>
</dbReference>
<feature type="chain" id="PRO_5038774373" evidence="2">
    <location>
        <begin position="22"/>
        <end position="308"/>
    </location>
</feature>
<proteinExistence type="predicted"/>
<dbReference type="InterPro" id="IPR003709">
    <property type="entry name" value="VanY-like_core_dom"/>
</dbReference>
<keyword evidence="4" id="KW-0645">Protease</keyword>
<evidence type="ECO:0000259" key="3">
    <source>
        <dbReference type="Pfam" id="PF02557"/>
    </source>
</evidence>
<evidence type="ECO:0000313" key="5">
    <source>
        <dbReference type="Proteomes" id="UP000266552"/>
    </source>
</evidence>
<name>A0A385TVG1_PAELA</name>
<feature type="compositionally biased region" description="Polar residues" evidence="1">
    <location>
        <begin position="42"/>
        <end position="51"/>
    </location>
</feature>
<dbReference type="InterPro" id="IPR058193">
    <property type="entry name" value="VanY/YodJ_core_dom"/>
</dbReference>
<feature type="signal peptide" evidence="2">
    <location>
        <begin position="1"/>
        <end position="21"/>
    </location>
</feature>
<reference evidence="4 5" key="1">
    <citation type="submission" date="2018-09" db="EMBL/GenBank/DDBJ databases">
        <title>Genome Sequence of Paenibacillus lautus Strain E7593-69, Azo Dye-Degrading Bacteria, Isolated from Commercial Tattoo Inks.</title>
        <authorList>
            <person name="Nho S.W."/>
            <person name="Kim S.-J."/>
            <person name="Kweon O."/>
            <person name="Cerniglia C.E."/>
        </authorList>
    </citation>
    <scope>NUCLEOTIDE SEQUENCE [LARGE SCALE GENOMIC DNA]</scope>
    <source>
        <strain evidence="4 5">E7593-69</strain>
    </source>
</reference>
<dbReference type="SUPFAM" id="SSF55166">
    <property type="entry name" value="Hedgehog/DD-peptidase"/>
    <property type="match status" value="1"/>
</dbReference>
<dbReference type="PROSITE" id="PS51257">
    <property type="entry name" value="PROKAR_LIPOPROTEIN"/>
    <property type="match status" value="1"/>
</dbReference>
<dbReference type="Pfam" id="PF02557">
    <property type="entry name" value="VanY"/>
    <property type="match status" value="1"/>
</dbReference>
<keyword evidence="4" id="KW-0378">Hydrolase</keyword>
<dbReference type="KEGG" id="plw:D5F53_17115"/>
<feature type="region of interest" description="Disordered" evidence="1">
    <location>
        <begin position="22"/>
        <end position="65"/>
    </location>
</feature>
<dbReference type="InterPro" id="IPR052179">
    <property type="entry name" value="DD-CPase-like"/>
</dbReference>
<gene>
    <name evidence="4" type="ORF">D5F53_17115</name>
</gene>
<evidence type="ECO:0000256" key="1">
    <source>
        <dbReference type="SAM" id="MobiDB-lite"/>
    </source>
</evidence>
<evidence type="ECO:0000313" key="4">
    <source>
        <dbReference type="EMBL" id="AYB47859.1"/>
    </source>
</evidence>